<dbReference type="RefSeq" id="WP_017115269.1">
    <property type="nucleotide sequence ID" value="NZ_AKBN02000078.1"/>
</dbReference>
<accession>A0A836ZSG5</accession>
<proteinExistence type="predicted"/>
<gene>
    <name evidence="1" type="ORF">A11K_0116550</name>
</gene>
<organism evidence="1">
    <name type="scientific">Xanthomonas vasicola pv. vasculorum NCPPB 890</name>
    <dbReference type="NCBI Taxonomy" id="1184265"/>
    <lineage>
        <taxon>Bacteria</taxon>
        <taxon>Pseudomonadati</taxon>
        <taxon>Pseudomonadota</taxon>
        <taxon>Gammaproteobacteria</taxon>
        <taxon>Lysobacterales</taxon>
        <taxon>Lysobacteraceae</taxon>
        <taxon>Xanthomonas</taxon>
    </lineage>
</organism>
<comment type="caution">
    <text evidence="1">The sequence shown here is derived from an EMBL/GenBank/DDBJ whole genome shotgun (WGS) entry which is preliminary data.</text>
</comment>
<evidence type="ECO:0000313" key="1">
    <source>
        <dbReference type="EMBL" id="KFA01330.1"/>
    </source>
</evidence>
<dbReference type="AlphaFoldDB" id="A0A836ZSG5"/>
<reference evidence="1" key="1">
    <citation type="submission" date="2012-05" db="EMBL/GenBank/DDBJ databases">
        <authorList>
            <person name="Studholme D.J."/>
            <person name="Wasukira A."/>
            <person name="Grant M."/>
        </authorList>
    </citation>
    <scope>NUCLEOTIDE SEQUENCE [LARGE SCALE GENOMIC DNA]</scope>
    <source>
        <strain evidence="1">NCPPB 890</strain>
    </source>
</reference>
<dbReference type="EMBL" id="AKBN01000988">
    <property type="protein sequence ID" value="KFA01330.1"/>
    <property type="molecule type" value="Genomic_DNA"/>
</dbReference>
<name>A0A836ZSG5_XANVA</name>
<protein>
    <submittedName>
        <fullName evidence="1">Uncharacterized protein</fullName>
    </submittedName>
</protein>
<sequence>MKEKDWPDHLAKGYIAIEGAPFSLAHLQPFTYQVVIQPPSKEPVAVSVQVEFSSHCLTSSPA</sequence>